<evidence type="ECO:0000313" key="3">
    <source>
        <dbReference type="Proteomes" id="UP000195447"/>
    </source>
</evidence>
<dbReference type="Pfam" id="PF04754">
    <property type="entry name" value="Transposase_31"/>
    <property type="match status" value="1"/>
</dbReference>
<comment type="caution">
    <text evidence="2">The sequence shown here is derived from an EMBL/GenBank/DDBJ whole genome shotgun (WGS) entry which is preliminary data.</text>
</comment>
<evidence type="ECO:0000313" key="2">
    <source>
        <dbReference type="EMBL" id="OUP61916.1"/>
    </source>
</evidence>
<dbReference type="Proteomes" id="UP000195447">
    <property type="component" value="Unassembled WGS sequence"/>
</dbReference>
<gene>
    <name evidence="2" type="ORF">B5F14_00575</name>
</gene>
<sequence>MIQKENSFGTFDQEINAFFKDAHHFACLINTCLYQGQEIVKPENLMLVDPKIQAYTRDVLMLWNGRYGSYYLGIENQLIENYPMPYHILQYDCLVYKDQMDILEKEHRKKKDLRSSEEFLSGIKASDRLIPCITIVIYYGTRPWQYHFEMKDLFDVKDMSSLIDFKMNLIEVHSDTHRYKDKELDLVFSMTKDILNANFNTIRNKYKQGIPKQVALVIASMAKDEELYQQIKEEEKEVIVMCESLDRMREKAISEGIILGRRDGLIQGKTEGIQIGRIQGESEGLQKGRIQGKEEGVLTVLKSLLKKGISDSYILEITGVSSELLMKAKQGLN</sequence>
<dbReference type="RefSeq" id="WP_087157997.1">
    <property type="nucleotide sequence ID" value="NZ_NFKM01000001.1"/>
</dbReference>
<protein>
    <recommendedName>
        <fullName evidence="1">Transposase (putative) YhgA-like domain-containing protein</fullName>
    </recommendedName>
</protein>
<accession>A0A1Y4LZ90</accession>
<name>A0A1Y4LZ90_9FIRM</name>
<organism evidence="2 3">
    <name type="scientific">Faecalitalea cylindroides</name>
    <dbReference type="NCBI Taxonomy" id="39483"/>
    <lineage>
        <taxon>Bacteria</taxon>
        <taxon>Bacillati</taxon>
        <taxon>Bacillota</taxon>
        <taxon>Erysipelotrichia</taxon>
        <taxon>Erysipelotrichales</taxon>
        <taxon>Erysipelotrichaceae</taxon>
        <taxon>Faecalitalea</taxon>
    </lineage>
</organism>
<proteinExistence type="predicted"/>
<evidence type="ECO:0000259" key="1">
    <source>
        <dbReference type="Pfam" id="PF04754"/>
    </source>
</evidence>
<dbReference type="AlphaFoldDB" id="A0A1Y4LZ90"/>
<feature type="domain" description="Transposase (putative) YhgA-like" evidence="1">
    <location>
        <begin position="41"/>
        <end position="207"/>
    </location>
</feature>
<dbReference type="EMBL" id="NFKM01000001">
    <property type="protein sequence ID" value="OUP61916.1"/>
    <property type="molecule type" value="Genomic_DNA"/>
</dbReference>
<keyword evidence="3" id="KW-1185">Reference proteome</keyword>
<dbReference type="InterPro" id="IPR006842">
    <property type="entry name" value="Transposase_31"/>
</dbReference>
<reference evidence="3" key="1">
    <citation type="submission" date="2017-04" db="EMBL/GenBank/DDBJ databases">
        <title>Function of individual gut microbiota members based on whole genome sequencing of pure cultures obtained from chicken caecum.</title>
        <authorList>
            <person name="Medvecky M."/>
            <person name="Cejkova D."/>
            <person name="Polansky O."/>
            <person name="Karasova D."/>
            <person name="Kubasova T."/>
            <person name="Cizek A."/>
            <person name="Rychlik I."/>
        </authorList>
    </citation>
    <scope>NUCLEOTIDE SEQUENCE [LARGE SCALE GENOMIC DNA]</scope>
    <source>
        <strain evidence="3">An178</strain>
    </source>
</reference>